<dbReference type="Pfam" id="PF17942">
    <property type="entry name" value="Morc6_S5"/>
    <property type="match status" value="1"/>
</dbReference>
<sequence>MLDLLYSFVCPRAYEIANALGIVDSWNMPLALLLFLYDHKFKFCPFATVRRFYLFIKFTLLIFRHVPRSFATSYHLRALFLEHFRDNSSFRAVPLWIAFFSLYPASENGHQQKEWNRFTYFLKNRQKACKRVGSTAHNSDTGRGVIGVIDVLMYNGKNVLVLNNKQGFQDCEKYAELEEWLSQKLDEYWDENYDALDLVCSSLNAFVV</sequence>
<evidence type="ECO:0000259" key="3">
    <source>
        <dbReference type="Pfam" id="PF17942"/>
    </source>
</evidence>
<dbReference type="PANTHER" id="PTHR23336">
    <property type="entry name" value="ZINC FINGER CW-TYPE COILED-COIL DOMAIN PROTEIN 3"/>
    <property type="match status" value="1"/>
</dbReference>
<reference evidence="4 5" key="1">
    <citation type="journal article" date="2020" name="IScience">
        <title>Genome Sequencing of the Endangered Kingdonia uniflora (Circaeasteraceae, Ranunculales) Reveals Potential Mechanisms of Evolutionary Specialization.</title>
        <authorList>
            <person name="Sun Y."/>
            <person name="Deng T."/>
            <person name="Zhang A."/>
            <person name="Moore M.J."/>
            <person name="Landis J.B."/>
            <person name="Lin N."/>
            <person name="Zhang H."/>
            <person name="Zhang X."/>
            <person name="Huang J."/>
            <person name="Zhang X."/>
            <person name="Sun H."/>
            <person name="Wang H."/>
        </authorList>
    </citation>
    <scope>NUCLEOTIDE SEQUENCE [LARGE SCALE GENOMIC DNA]</scope>
    <source>
        <strain evidence="4">TB1705</strain>
        <tissue evidence="4">Leaf</tissue>
    </source>
</reference>
<dbReference type="EMBL" id="JACGCM010002659">
    <property type="protein sequence ID" value="KAF6137368.1"/>
    <property type="molecule type" value="Genomic_DNA"/>
</dbReference>
<name>A0A7J7L488_9MAGN</name>
<dbReference type="AlphaFoldDB" id="A0A7J7L488"/>
<dbReference type="OrthoDB" id="757982at2759"/>
<protein>
    <recommendedName>
        <fullName evidence="3">Morc S5 domain-containing protein</fullName>
    </recommendedName>
</protein>
<dbReference type="Proteomes" id="UP000541444">
    <property type="component" value="Unassembled WGS sequence"/>
</dbReference>
<dbReference type="InterPro" id="IPR045261">
    <property type="entry name" value="MORC_ATPase"/>
</dbReference>
<dbReference type="InterPro" id="IPR041006">
    <property type="entry name" value="Morc_S5"/>
</dbReference>
<evidence type="ECO:0000313" key="5">
    <source>
        <dbReference type="Proteomes" id="UP000541444"/>
    </source>
</evidence>
<accession>A0A7J7L488</accession>
<dbReference type="GO" id="GO:0016887">
    <property type="term" value="F:ATP hydrolysis activity"/>
    <property type="evidence" value="ECO:0007669"/>
    <property type="project" value="InterPro"/>
</dbReference>
<keyword evidence="5" id="KW-1185">Reference proteome</keyword>
<gene>
    <name evidence="4" type="ORF">GIB67_036405</name>
</gene>
<proteinExistence type="predicted"/>
<keyword evidence="1" id="KW-0227">DNA damage</keyword>
<dbReference type="PANTHER" id="PTHR23336:SF11">
    <property type="entry name" value="OS06G0622000 PROTEIN"/>
    <property type="match status" value="1"/>
</dbReference>
<evidence type="ECO:0000256" key="2">
    <source>
        <dbReference type="ARBA" id="ARBA00023204"/>
    </source>
</evidence>
<dbReference type="GO" id="GO:0005634">
    <property type="term" value="C:nucleus"/>
    <property type="evidence" value="ECO:0007669"/>
    <property type="project" value="TreeGrafter"/>
</dbReference>
<keyword evidence="2" id="KW-0234">DNA repair</keyword>
<evidence type="ECO:0000313" key="4">
    <source>
        <dbReference type="EMBL" id="KAF6137368.1"/>
    </source>
</evidence>
<comment type="caution">
    <text evidence="4">The sequence shown here is derived from an EMBL/GenBank/DDBJ whole genome shotgun (WGS) entry which is preliminary data.</text>
</comment>
<dbReference type="GO" id="GO:0006281">
    <property type="term" value="P:DNA repair"/>
    <property type="evidence" value="ECO:0007669"/>
    <property type="project" value="UniProtKB-KW"/>
</dbReference>
<organism evidence="4 5">
    <name type="scientific">Kingdonia uniflora</name>
    <dbReference type="NCBI Taxonomy" id="39325"/>
    <lineage>
        <taxon>Eukaryota</taxon>
        <taxon>Viridiplantae</taxon>
        <taxon>Streptophyta</taxon>
        <taxon>Embryophyta</taxon>
        <taxon>Tracheophyta</taxon>
        <taxon>Spermatophyta</taxon>
        <taxon>Magnoliopsida</taxon>
        <taxon>Ranunculales</taxon>
        <taxon>Circaeasteraceae</taxon>
        <taxon>Kingdonia</taxon>
    </lineage>
</organism>
<feature type="domain" description="Morc S5" evidence="3">
    <location>
        <begin position="113"/>
        <end position="189"/>
    </location>
</feature>
<evidence type="ECO:0000256" key="1">
    <source>
        <dbReference type="ARBA" id="ARBA00022763"/>
    </source>
</evidence>